<evidence type="ECO:0000313" key="2">
    <source>
        <dbReference type="Proteomes" id="UP000003481"/>
    </source>
</evidence>
<dbReference type="EMBL" id="CP001467">
    <property type="protein sequence ID" value="ACN53240.1"/>
    <property type="molecule type" value="Genomic_DNA"/>
</dbReference>
<protein>
    <submittedName>
        <fullName evidence="1">Uncharacterized protein</fullName>
    </submittedName>
</protein>
<evidence type="ECO:0000313" key="1">
    <source>
        <dbReference type="EMBL" id="ACN53240.1"/>
    </source>
</evidence>
<dbReference type="Pfam" id="PF02414">
    <property type="entry name" value="Borrelia_orfA"/>
    <property type="match status" value="1"/>
</dbReference>
<dbReference type="HOGENOM" id="CLU_038653_0_0_12"/>
<geneLocation type="plasmid" evidence="1 2">
    <name>A14S_cp26</name>
</geneLocation>
<reference evidence="1 2" key="1">
    <citation type="journal article" date="2012" name="J. Bacteriol.">
        <title>Whole-Genome Sequences of Borrelia bissettii, Borrelia valaisiana, and Borrelia spielmanii.</title>
        <authorList>
            <person name="Schutzer S.E."/>
            <person name="Fraser-Liggett C.M."/>
            <person name="Qiu W.G."/>
            <person name="Kraiczy P."/>
            <person name="Mongodin E.F."/>
            <person name="Dunn J.J."/>
            <person name="Luft B.J."/>
            <person name="Casjens S.R."/>
        </authorList>
    </citation>
    <scope>NUCLEOTIDE SEQUENCE [LARGE SCALE GENOMIC DNA]</scope>
    <source>
        <strain evidence="1 2">A14S</strain>
        <plasmid evidence="1 2">A14S_cp26</plasmid>
    </source>
</reference>
<dbReference type="Proteomes" id="UP000003481">
    <property type="component" value="Plasmid A14S_cp26"/>
</dbReference>
<name>C0RBW0_9SPIR</name>
<dbReference type="InterPro" id="IPR003459">
    <property type="entry name" value="Borrelia_plasmid_OrfA"/>
</dbReference>
<sequence>MTNSILAKKGFKKVTKRTIQNDIKIFENLGLIKSHFNPLGKNNGSFTYYTINKTLEKFAKKIISTAYFINKKIKHEKSKNKELKKFKMKEESQKYKISYQITSHVLGKNISKNYKNSKTYLEKQNLKKTISFLEKEIKKKHKLVNLEEIKEITKNKISYKNSLWNLKDFMEELYEYEETKIIKFFKKTLKKKKNKVWFMSKKFKNTDFNELIREFKNKNRIKRKIKFENEIQINKSNDIKNAIILIKNLIKSKKPNEK</sequence>
<accession>C0RBW0</accession>
<organism evidence="1 2">
    <name type="scientific">Borreliella spielmanii A14S</name>
    <dbReference type="NCBI Taxonomy" id="498742"/>
    <lineage>
        <taxon>Bacteria</taxon>
        <taxon>Pseudomonadati</taxon>
        <taxon>Spirochaetota</taxon>
        <taxon>Spirochaetia</taxon>
        <taxon>Spirochaetales</taxon>
        <taxon>Borreliaceae</taxon>
        <taxon>Borreliella</taxon>
    </lineage>
</organism>
<gene>
    <name evidence="1" type="ORF">BSPA14S_B0010</name>
</gene>
<dbReference type="AlphaFoldDB" id="C0RBW0"/>
<proteinExistence type="predicted"/>
<keyword evidence="1" id="KW-0614">Plasmid</keyword>